<dbReference type="SUPFAM" id="SSF46785">
    <property type="entry name" value="Winged helix' DNA-binding domain"/>
    <property type="match status" value="1"/>
</dbReference>
<dbReference type="PANTHER" id="PTHR43537:SF54">
    <property type="entry name" value="TRANSCRIPTIONAL REGULATOR, GNTR FAMILY"/>
    <property type="match status" value="1"/>
</dbReference>
<dbReference type="Pfam" id="PF07729">
    <property type="entry name" value="FCD"/>
    <property type="match status" value="1"/>
</dbReference>
<dbReference type="InterPro" id="IPR008920">
    <property type="entry name" value="TF_FadR/GntR_C"/>
</dbReference>
<dbReference type="Pfam" id="PF00392">
    <property type="entry name" value="GntR"/>
    <property type="match status" value="1"/>
</dbReference>
<proteinExistence type="predicted"/>
<dbReference type="CDD" id="cd07377">
    <property type="entry name" value="WHTH_GntR"/>
    <property type="match status" value="1"/>
</dbReference>
<dbReference type="Gene3D" id="1.20.120.530">
    <property type="entry name" value="GntR ligand-binding domain-like"/>
    <property type="match status" value="1"/>
</dbReference>
<dbReference type="Gene3D" id="1.10.10.10">
    <property type="entry name" value="Winged helix-like DNA-binding domain superfamily/Winged helix DNA-binding domain"/>
    <property type="match status" value="1"/>
</dbReference>
<dbReference type="SMART" id="SM00895">
    <property type="entry name" value="FCD"/>
    <property type="match status" value="1"/>
</dbReference>
<sequence>MALTPLNKERMFEVIAKRILKYIREENLTPGTQLPTERELSERLQVSRASIREALRVLEVLGFIELRTGEGSFVRDPLNNTVLSQFYTDYSDINWYMELVEARKILEKDIVTLAALRASKEQIEQLESIIEVMKLKLERGERPKKENLEFHQTIWEASQNRFLKEIVGTLFNFILDKESVLNYQRNVSKNFLRDHKAIYEAIKNRSPQEAAEAMDLHHQTIQETVIMQFKEREE</sequence>
<evidence type="ECO:0000256" key="3">
    <source>
        <dbReference type="ARBA" id="ARBA00023163"/>
    </source>
</evidence>
<dbReference type="InterPro" id="IPR036390">
    <property type="entry name" value="WH_DNA-bd_sf"/>
</dbReference>
<keyword evidence="3" id="KW-0804">Transcription</keyword>
<dbReference type="InterPro" id="IPR000524">
    <property type="entry name" value="Tscrpt_reg_HTH_GntR"/>
</dbReference>
<dbReference type="PROSITE" id="PS50949">
    <property type="entry name" value="HTH_GNTR"/>
    <property type="match status" value="1"/>
</dbReference>
<feature type="domain" description="HTH gntR-type" evidence="4">
    <location>
        <begin position="9"/>
        <end position="77"/>
    </location>
</feature>
<evidence type="ECO:0000313" key="5">
    <source>
        <dbReference type="EMBL" id="GAA0317659.1"/>
    </source>
</evidence>
<evidence type="ECO:0000256" key="1">
    <source>
        <dbReference type="ARBA" id="ARBA00023015"/>
    </source>
</evidence>
<comment type="caution">
    <text evidence="5">The sequence shown here is derived from an EMBL/GenBank/DDBJ whole genome shotgun (WGS) entry which is preliminary data.</text>
</comment>
<dbReference type="PRINTS" id="PR00035">
    <property type="entry name" value="HTHGNTR"/>
</dbReference>
<keyword evidence="6" id="KW-1185">Reference proteome</keyword>
<name>A0ABN0VUF4_9BACI</name>
<dbReference type="RefSeq" id="WP_343796093.1">
    <property type="nucleotide sequence ID" value="NZ_BAAADJ010000004.1"/>
</dbReference>
<evidence type="ECO:0000313" key="6">
    <source>
        <dbReference type="Proteomes" id="UP001500782"/>
    </source>
</evidence>
<dbReference type="InterPro" id="IPR036388">
    <property type="entry name" value="WH-like_DNA-bd_sf"/>
</dbReference>
<accession>A0ABN0VUF4</accession>
<evidence type="ECO:0000256" key="2">
    <source>
        <dbReference type="ARBA" id="ARBA00023125"/>
    </source>
</evidence>
<dbReference type="Proteomes" id="UP001500782">
    <property type="component" value="Unassembled WGS sequence"/>
</dbReference>
<evidence type="ECO:0000259" key="4">
    <source>
        <dbReference type="PROSITE" id="PS50949"/>
    </source>
</evidence>
<dbReference type="PANTHER" id="PTHR43537">
    <property type="entry name" value="TRANSCRIPTIONAL REGULATOR, GNTR FAMILY"/>
    <property type="match status" value="1"/>
</dbReference>
<organism evidence="5 6">
    <name type="scientific">Bacillus carboniphilus</name>
    <dbReference type="NCBI Taxonomy" id="86663"/>
    <lineage>
        <taxon>Bacteria</taxon>
        <taxon>Bacillati</taxon>
        <taxon>Bacillota</taxon>
        <taxon>Bacilli</taxon>
        <taxon>Bacillales</taxon>
        <taxon>Bacillaceae</taxon>
        <taxon>Bacillus</taxon>
    </lineage>
</organism>
<keyword evidence="1" id="KW-0805">Transcription regulation</keyword>
<keyword evidence="2" id="KW-0238">DNA-binding</keyword>
<reference evidence="5 6" key="1">
    <citation type="journal article" date="2019" name="Int. J. Syst. Evol. Microbiol.">
        <title>The Global Catalogue of Microorganisms (GCM) 10K type strain sequencing project: providing services to taxonomists for standard genome sequencing and annotation.</title>
        <authorList>
            <consortium name="The Broad Institute Genomics Platform"/>
            <consortium name="The Broad Institute Genome Sequencing Center for Infectious Disease"/>
            <person name="Wu L."/>
            <person name="Ma J."/>
        </authorList>
    </citation>
    <scope>NUCLEOTIDE SEQUENCE [LARGE SCALE GENOMIC DNA]</scope>
    <source>
        <strain evidence="5 6">JCM 9731</strain>
    </source>
</reference>
<dbReference type="SMART" id="SM00345">
    <property type="entry name" value="HTH_GNTR"/>
    <property type="match status" value="1"/>
</dbReference>
<dbReference type="SUPFAM" id="SSF48008">
    <property type="entry name" value="GntR ligand-binding domain-like"/>
    <property type="match status" value="1"/>
</dbReference>
<gene>
    <name evidence="5" type="ORF">GCM10008967_05270</name>
</gene>
<dbReference type="InterPro" id="IPR011711">
    <property type="entry name" value="GntR_C"/>
</dbReference>
<dbReference type="EMBL" id="BAAADJ010000004">
    <property type="protein sequence ID" value="GAA0317659.1"/>
    <property type="molecule type" value="Genomic_DNA"/>
</dbReference>
<protein>
    <submittedName>
        <fullName evidence="5">FadR/GntR family transcriptional regulator</fullName>
    </submittedName>
</protein>